<accession>A0A7M5U4X8</accession>
<organism evidence="3 4">
    <name type="scientific">Clytia hemisphaerica</name>
    <dbReference type="NCBI Taxonomy" id="252671"/>
    <lineage>
        <taxon>Eukaryota</taxon>
        <taxon>Metazoa</taxon>
        <taxon>Cnidaria</taxon>
        <taxon>Hydrozoa</taxon>
        <taxon>Hydroidolina</taxon>
        <taxon>Leptothecata</taxon>
        <taxon>Obeliida</taxon>
        <taxon>Clytiidae</taxon>
        <taxon>Clytia</taxon>
    </lineage>
</organism>
<dbReference type="PANTHER" id="PTHR43313">
    <property type="entry name" value="SHORT-CHAIN DEHYDROGENASE/REDUCTASE FAMILY 9C"/>
    <property type="match status" value="1"/>
</dbReference>
<keyword evidence="2" id="KW-0472">Membrane</keyword>
<reference evidence="3" key="1">
    <citation type="submission" date="2021-01" db="UniProtKB">
        <authorList>
            <consortium name="EnsemblMetazoa"/>
        </authorList>
    </citation>
    <scope>IDENTIFICATION</scope>
</reference>
<dbReference type="Gene3D" id="3.40.50.720">
    <property type="entry name" value="NAD(P)-binding Rossmann-like Domain"/>
    <property type="match status" value="1"/>
</dbReference>
<comment type="similarity">
    <text evidence="1">Belongs to the short-chain dehydrogenases/reductases (SDR) family.</text>
</comment>
<dbReference type="AlphaFoldDB" id="A0A7M5U4X8"/>
<dbReference type="RefSeq" id="XP_066920829.1">
    <property type="nucleotide sequence ID" value="XM_067064728.1"/>
</dbReference>
<dbReference type="GeneID" id="136808191"/>
<dbReference type="Proteomes" id="UP000594262">
    <property type="component" value="Unplaced"/>
</dbReference>
<dbReference type="OrthoDB" id="5296at2759"/>
<proteinExistence type="inferred from homology"/>
<dbReference type="InterPro" id="IPR002347">
    <property type="entry name" value="SDR_fam"/>
</dbReference>
<dbReference type="EnsemblMetazoa" id="CLYHEMT006326.1">
    <property type="protein sequence ID" value="CLYHEMP006326.1"/>
    <property type="gene ID" value="CLYHEMG006326"/>
</dbReference>
<keyword evidence="2" id="KW-1133">Transmembrane helix</keyword>
<evidence type="ECO:0000313" key="3">
    <source>
        <dbReference type="EnsemblMetazoa" id="CLYHEMP006326.1"/>
    </source>
</evidence>
<evidence type="ECO:0000256" key="1">
    <source>
        <dbReference type="RuleBase" id="RU000363"/>
    </source>
</evidence>
<dbReference type="PANTHER" id="PTHR43313:SF1">
    <property type="entry name" value="3BETA-HYDROXYSTEROID DEHYDROGENASE DHS-16"/>
    <property type="match status" value="1"/>
</dbReference>
<dbReference type="SUPFAM" id="SSF51735">
    <property type="entry name" value="NAD(P)-binding Rossmann-fold domains"/>
    <property type="match status" value="1"/>
</dbReference>
<name>A0A7M5U4X8_9CNID</name>
<evidence type="ECO:0000313" key="4">
    <source>
        <dbReference type="Proteomes" id="UP000594262"/>
    </source>
</evidence>
<keyword evidence="2" id="KW-0812">Transmembrane</keyword>
<dbReference type="PRINTS" id="PR00081">
    <property type="entry name" value="GDHRDH"/>
</dbReference>
<sequence>MEGSSCCNKYFWFEVLILLVSLYFLINYIVDHWISTKVKQNVLVTGCDSGFGLQTALVLSESNCKVFAGCLTQDGVKQLENDARFQGMAFIMDVTKDEDVQNTKKIIEENGGIDGLVNNAGILIHGLIEWQSIELMKKTFEVNYWGLVRVTKVMLPLLKKSRGRIVNLTSIGGRLTPPYTAPYYCSKYAAEAFSDSLRLEVKPWGISVHIIEPSYYKTAITNEETVRRNWQKLWNEQPDEIQNEIDEKTFHEFVTAFYKQISIGSENIIEVALVIKHALLAKFPRRRYITGVNCGLAAFATHLPTVLGDFFMALSVPLLRPIKTPKKTN</sequence>
<dbReference type="InterPro" id="IPR036291">
    <property type="entry name" value="NAD(P)-bd_dom_sf"/>
</dbReference>
<feature type="transmembrane region" description="Helical" evidence="2">
    <location>
        <begin position="12"/>
        <end position="30"/>
    </location>
</feature>
<protein>
    <submittedName>
        <fullName evidence="3">Uncharacterized protein</fullName>
    </submittedName>
</protein>
<keyword evidence="4" id="KW-1185">Reference proteome</keyword>
<evidence type="ECO:0000256" key="2">
    <source>
        <dbReference type="SAM" id="Phobius"/>
    </source>
</evidence>
<dbReference type="Pfam" id="PF00106">
    <property type="entry name" value="adh_short"/>
    <property type="match status" value="1"/>
</dbReference>
<dbReference type="GO" id="GO:0008202">
    <property type="term" value="P:steroid metabolic process"/>
    <property type="evidence" value="ECO:0007669"/>
    <property type="project" value="TreeGrafter"/>
</dbReference>
<dbReference type="PRINTS" id="PR00080">
    <property type="entry name" value="SDRFAMILY"/>
</dbReference>
<dbReference type="GO" id="GO:0016491">
    <property type="term" value="F:oxidoreductase activity"/>
    <property type="evidence" value="ECO:0007669"/>
    <property type="project" value="TreeGrafter"/>
</dbReference>